<feature type="compositionally biased region" description="Polar residues" evidence="1">
    <location>
        <begin position="282"/>
        <end position="293"/>
    </location>
</feature>
<feature type="region of interest" description="Disordered" evidence="1">
    <location>
        <begin position="335"/>
        <end position="365"/>
    </location>
</feature>
<gene>
    <name evidence="3" type="ORF">O9K51_01154</name>
</gene>
<feature type="transmembrane region" description="Helical" evidence="2">
    <location>
        <begin position="42"/>
        <end position="64"/>
    </location>
</feature>
<evidence type="ECO:0000256" key="2">
    <source>
        <dbReference type="SAM" id="Phobius"/>
    </source>
</evidence>
<dbReference type="EMBL" id="JAQHRD010000001">
    <property type="protein sequence ID" value="KAJ6446381.1"/>
    <property type="molecule type" value="Genomic_DNA"/>
</dbReference>
<feature type="compositionally biased region" description="Low complexity" evidence="1">
    <location>
        <begin position="347"/>
        <end position="359"/>
    </location>
</feature>
<dbReference type="AlphaFoldDB" id="A0AB34G759"/>
<comment type="caution">
    <text evidence="3">The sequence shown here is derived from an EMBL/GenBank/DDBJ whole genome shotgun (WGS) entry which is preliminary data.</text>
</comment>
<keyword evidence="2" id="KW-1133">Transmembrane helix</keyword>
<feature type="region of interest" description="Disordered" evidence="1">
    <location>
        <begin position="436"/>
        <end position="483"/>
    </location>
</feature>
<protein>
    <submittedName>
        <fullName evidence="3">Serine/threonine-protein kinase hal4</fullName>
    </submittedName>
</protein>
<evidence type="ECO:0000313" key="3">
    <source>
        <dbReference type="EMBL" id="KAJ6446381.1"/>
    </source>
</evidence>
<keyword evidence="2" id="KW-0472">Membrane</keyword>
<evidence type="ECO:0000313" key="4">
    <source>
        <dbReference type="Proteomes" id="UP001163105"/>
    </source>
</evidence>
<accession>A0AB34G759</accession>
<keyword evidence="2" id="KW-0812">Transmembrane</keyword>
<dbReference type="GO" id="GO:0016301">
    <property type="term" value="F:kinase activity"/>
    <property type="evidence" value="ECO:0007669"/>
    <property type="project" value="UniProtKB-KW"/>
</dbReference>
<evidence type="ECO:0000256" key="1">
    <source>
        <dbReference type="SAM" id="MobiDB-lite"/>
    </source>
</evidence>
<name>A0AB34G759_9HYPO</name>
<dbReference type="Proteomes" id="UP001163105">
    <property type="component" value="Unassembled WGS sequence"/>
</dbReference>
<feature type="region of interest" description="Disordered" evidence="1">
    <location>
        <begin position="272"/>
        <end position="302"/>
    </location>
</feature>
<keyword evidence="4" id="KW-1185">Reference proteome</keyword>
<keyword evidence="3" id="KW-0418">Kinase</keyword>
<reference evidence="3" key="1">
    <citation type="submission" date="2023-01" db="EMBL/GenBank/DDBJ databases">
        <title>The growth and conidiation of Purpureocillium lavendulum are regulated by nitrogen source and histone H3K14 acetylation.</title>
        <authorList>
            <person name="Tang P."/>
            <person name="Han J."/>
            <person name="Zhang C."/>
            <person name="Tang P."/>
            <person name="Qi F."/>
            <person name="Zhang K."/>
            <person name="Liang L."/>
        </authorList>
    </citation>
    <scope>NUCLEOTIDE SEQUENCE</scope>
    <source>
        <strain evidence="3">YMF1.00683</strain>
    </source>
</reference>
<keyword evidence="3" id="KW-0808">Transferase</keyword>
<proteinExistence type="predicted"/>
<sequence>MALLRDQVASMKGYDFERTGGDGEFLVAPSSRKKGIAIAKKFFCGATLLLGLVAFVIGTAVFAANCNRGVKPDAELMHAEQVVSEAAHELALRGECTESDVQFDAHGHVITAQFAGSSGFGTVTPMRPNGTAGTTGSGSSSTFIVTDQGEATHGGISIPVSTQTALSTIYSVLTTEETTTVTAGATNVTTYVTVPNPEPTGCSMSPATTTVTVIITVSPIEEVTATAGASTATEYSTDVSYTNGLPDVTLTRTLSTYTAILTQVSLTNGLPDVTESGVPGTETDTQTDVSYTSDPADATVSGEPATVTNVQKSALSASVITVTFTDLWGTNYPSGGSPSTTAAGPATSKTTVTKTKVVSPEPSTEVTTVTITDLYNPPEDTTSTSSSSRSTPITAYSSMLGAVGTESTSPTPIVVVITQTLTETQMPGTPVLSLTTVSRPAPSGGANTTVTSTSTVAEPGFTPPVVVSEGAKKPEPRGWGSSNGSGNLGCTVMIIAAIMCFL</sequence>
<organism evidence="3 4">
    <name type="scientific">Purpureocillium lavendulum</name>
    <dbReference type="NCBI Taxonomy" id="1247861"/>
    <lineage>
        <taxon>Eukaryota</taxon>
        <taxon>Fungi</taxon>
        <taxon>Dikarya</taxon>
        <taxon>Ascomycota</taxon>
        <taxon>Pezizomycotina</taxon>
        <taxon>Sordariomycetes</taxon>
        <taxon>Hypocreomycetidae</taxon>
        <taxon>Hypocreales</taxon>
        <taxon>Ophiocordycipitaceae</taxon>
        <taxon>Purpureocillium</taxon>
    </lineage>
</organism>